<dbReference type="Gene3D" id="3.40.50.720">
    <property type="entry name" value="NAD(P)-binding Rossmann-like Domain"/>
    <property type="match status" value="1"/>
</dbReference>
<proteinExistence type="inferred from homology"/>
<dbReference type="InterPro" id="IPR036291">
    <property type="entry name" value="NAD(P)-bd_dom_sf"/>
</dbReference>
<name>A0A1X2F367_9MYCO</name>
<dbReference type="InterPro" id="IPR002347">
    <property type="entry name" value="SDR_fam"/>
</dbReference>
<comment type="similarity">
    <text evidence="1 3">Belongs to the short-chain dehydrogenases/reductases (SDR) family.</text>
</comment>
<keyword evidence="2" id="KW-0560">Oxidoreductase</keyword>
<dbReference type="InterPro" id="IPR051911">
    <property type="entry name" value="SDR_oxidoreductase"/>
</dbReference>
<dbReference type="Proteomes" id="UP000193964">
    <property type="component" value="Unassembled WGS sequence"/>
</dbReference>
<evidence type="ECO:0000256" key="2">
    <source>
        <dbReference type="ARBA" id="ARBA00023002"/>
    </source>
</evidence>
<gene>
    <name evidence="4" type="ORF">AWC31_31370</name>
</gene>
<organism evidence="4 5">
    <name type="scientific">Mycolicibacterium wolinskyi</name>
    <dbReference type="NCBI Taxonomy" id="59750"/>
    <lineage>
        <taxon>Bacteria</taxon>
        <taxon>Bacillati</taxon>
        <taxon>Actinomycetota</taxon>
        <taxon>Actinomycetes</taxon>
        <taxon>Mycobacteriales</taxon>
        <taxon>Mycobacteriaceae</taxon>
        <taxon>Mycolicibacterium</taxon>
    </lineage>
</organism>
<dbReference type="PRINTS" id="PR00081">
    <property type="entry name" value="GDHRDH"/>
</dbReference>
<accession>A0A1X2F367</accession>
<evidence type="ECO:0008006" key="6">
    <source>
        <dbReference type="Google" id="ProtNLM"/>
    </source>
</evidence>
<dbReference type="CDD" id="cd05374">
    <property type="entry name" value="17beta-HSD-like_SDR_c"/>
    <property type="match status" value="1"/>
</dbReference>
<protein>
    <recommendedName>
        <fullName evidence="6">Short-chain dehydrogenase</fullName>
    </recommendedName>
</protein>
<dbReference type="EMBL" id="LQQA01000029">
    <property type="protein sequence ID" value="ORX12479.1"/>
    <property type="molecule type" value="Genomic_DNA"/>
</dbReference>
<dbReference type="GO" id="GO:0016491">
    <property type="term" value="F:oxidoreductase activity"/>
    <property type="evidence" value="ECO:0007669"/>
    <property type="project" value="UniProtKB-KW"/>
</dbReference>
<dbReference type="Pfam" id="PF00106">
    <property type="entry name" value="adh_short"/>
    <property type="match status" value="1"/>
</dbReference>
<dbReference type="PRINTS" id="PR00080">
    <property type="entry name" value="SDRFAMILY"/>
</dbReference>
<evidence type="ECO:0000256" key="3">
    <source>
        <dbReference type="RuleBase" id="RU000363"/>
    </source>
</evidence>
<comment type="caution">
    <text evidence="4">The sequence shown here is derived from an EMBL/GenBank/DDBJ whole genome shotgun (WGS) entry which is preliminary data.</text>
</comment>
<dbReference type="RefSeq" id="WP_085146174.1">
    <property type="nucleotide sequence ID" value="NZ_JACKUA010000030.1"/>
</dbReference>
<evidence type="ECO:0000313" key="4">
    <source>
        <dbReference type="EMBL" id="ORX12479.1"/>
    </source>
</evidence>
<dbReference type="OrthoDB" id="9792003at2"/>
<dbReference type="PANTHER" id="PTHR43976">
    <property type="entry name" value="SHORT CHAIN DEHYDROGENASE"/>
    <property type="match status" value="1"/>
</dbReference>
<dbReference type="SUPFAM" id="SSF51735">
    <property type="entry name" value="NAD(P)-binding Rossmann-fold domains"/>
    <property type="match status" value="1"/>
</dbReference>
<sequence>MSVWFITGISRGLGRALTKAALGRGHTVVGTTRSGTVDLDAPRDRLHVLPFDLAHLDEVGAVIDRACAVTGGLDVAVNNAGYGLLGAIEEASAEQVRHLFDVDLFGPLRVIQAALPHLRSQGRGHLVNVSSIAALDPLAGSGLYAAAKSALSALSESLYEELSPLGIKVTVVEPGSFRTDFLSTKWIRFTTTHVGDYAAAVRPVPEHFADHAGRQVGDPDRAATVIIDAVESDTPPLHLVLGADALRRCRGRLQRLSADLDAWENRSTATSFVPGSR</sequence>
<evidence type="ECO:0000256" key="1">
    <source>
        <dbReference type="ARBA" id="ARBA00006484"/>
    </source>
</evidence>
<evidence type="ECO:0000313" key="5">
    <source>
        <dbReference type="Proteomes" id="UP000193964"/>
    </source>
</evidence>
<dbReference type="PANTHER" id="PTHR43976:SF16">
    <property type="entry name" value="SHORT-CHAIN DEHYDROGENASE_REDUCTASE FAMILY PROTEIN"/>
    <property type="match status" value="1"/>
</dbReference>
<reference evidence="4 5" key="1">
    <citation type="submission" date="2016-01" db="EMBL/GenBank/DDBJ databases">
        <title>The new phylogeny of the genus Mycobacterium.</title>
        <authorList>
            <person name="Tarcisio F."/>
            <person name="Conor M."/>
            <person name="Antonella G."/>
            <person name="Elisabetta G."/>
            <person name="Giulia F.S."/>
            <person name="Sara T."/>
            <person name="Anna F."/>
            <person name="Clotilde B."/>
            <person name="Roberto B."/>
            <person name="Veronica D.S."/>
            <person name="Fabio R."/>
            <person name="Monica P."/>
            <person name="Olivier J."/>
            <person name="Enrico T."/>
            <person name="Nicola S."/>
        </authorList>
    </citation>
    <scope>NUCLEOTIDE SEQUENCE [LARGE SCALE GENOMIC DNA]</scope>
    <source>
        <strain evidence="4 5">ATCC 700010</strain>
    </source>
</reference>
<dbReference type="AlphaFoldDB" id="A0A1X2F367"/>